<evidence type="ECO:0000313" key="7">
    <source>
        <dbReference type="EMBL" id="KGA98141.1"/>
    </source>
</evidence>
<evidence type="ECO:0000256" key="5">
    <source>
        <dbReference type="ARBA" id="ARBA00022982"/>
    </source>
</evidence>
<dbReference type="PIRSF" id="PIRSF000090">
    <property type="entry name" value="Beta-ETF"/>
    <property type="match status" value="1"/>
</dbReference>
<comment type="caution">
    <text evidence="7">The sequence shown here is derived from an EMBL/GenBank/DDBJ whole genome shotgun (WGS) entry which is preliminary data.</text>
</comment>
<organism evidence="7 9">
    <name type="scientific">Alkalihalobacillus alcalophilus ATCC 27647 = CGMCC 1.3604</name>
    <dbReference type="NCBI Taxonomy" id="1218173"/>
    <lineage>
        <taxon>Bacteria</taxon>
        <taxon>Bacillati</taxon>
        <taxon>Bacillota</taxon>
        <taxon>Bacilli</taxon>
        <taxon>Bacillales</taxon>
        <taxon>Bacillaceae</taxon>
        <taxon>Alkalihalobacillus</taxon>
    </lineage>
</organism>
<comment type="subunit">
    <text evidence="2">Heterodimer of an alpha and a beta subunit.</text>
</comment>
<dbReference type="GO" id="GO:0005829">
    <property type="term" value="C:cytosol"/>
    <property type="evidence" value="ECO:0007669"/>
    <property type="project" value="TreeGrafter"/>
</dbReference>
<evidence type="ECO:0000313" key="9">
    <source>
        <dbReference type="Proteomes" id="UP000002754"/>
    </source>
</evidence>
<sequence>MRIFVLLKSTFDTEERVQAVDGKVVYDEGKMIMNPYDEYAIEEALIQKGKHGGEVTVVTVGQEGCKTQLRTALAMGADHAVLIRAEEIVEVDAHSTATLLAAYLADKKADLIIGGNMTVDQGTGQVGPRLAEQLGLHQATAIIALTIDKGMVTVVRDVEGDEVTLVSELPILVTAQQGLNEPKYPTLPGIMKAKKKVIEEVTLDDLSLDVEVVEARTKTHLQYTLTPRGKGKVLEGKTEDQVRQLVKWIGNMVKQV</sequence>
<dbReference type="SMART" id="SM00893">
    <property type="entry name" value="ETF"/>
    <property type="match status" value="1"/>
</dbReference>
<dbReference type="EMBL" id="JALP01000116">
    <property type="protein sequence ID" value="THG90789.1"/>
    <property type="molecule type" value="Genomic_DNA"/>
</dbReference>
<evidence type="ECO:0000313" key="10">
    <source>
        <dbReference type="Proteomes" id="UP000297014"/>
    </source>
</evidence>
<evidence type="ECO:0000313" key="8">
    <source>
        <dbReference type="EMBL" id="THG90789.1"/>
    </source>
</evidence>
<dbReference type="RefSeq" id="WP_003324086.1">
    <property type="nucleotide sequence ID" value="NZ_ALPT02000015.1"/>
</dbReference>
<dbReference type="OrthoDB" id="9804960at2"/>
<dbReference type="SUPFAM" id="SSF52402">
    <property type="entry name" value="Adenine nucleotide alpha hydrolases-like"/>
    <property type="match status" value="1"/>
</dbReference>
<keyword evidence="4" id="KW-0813">Transport</keyword>
<dbReference type="eggNOG" id="COG2086">
    <property type="taxonomic scope" value="Bacteria"/>
</dbReference>
<dbReference type="Proteomes" id="UP000297014">
    <property type="component" value="Unassembled WGS sequence"/>
</dbReference>
<dbReference type="PANTHER" id="PTHR21294">
    <property type="entry name" value="ELECTRON TRANSFER FLAVOPROTEIN BETA-SUBUNIT"/>
    <property type="match status" value="1"/>
</dbReference>
<proteinExistence type="inferred from homology"/>
<feature type="domain" description="Electron transfer flavoprotein alpha/beta-subunit N-terminal" evidence="6">
    <location>
        <begin position="21"/>
        <end position="210"/>
    </location>
</feature>
<dbReference type="CDD" id="cd01714">
    <property type="entry name" value="ETF_beta"/>
    <property type="match status" value="1"/>
</dbReference>
<keyword evidence="9" id="KW-1185">Reference proteome</keyword>
<dbReference type="Proteomes" id="UP000002754">
    <property type="component" value="Unassembled WGS sequence"/>
</dbReference>
<reference evidence="7 9" key="1">
    <citation type="journal article" date="2014" name="Genome Announc.">
        <title>Draft Genome Sequence of Bacillus alcalophilus AV1934, a Classic Alkaliphile Isolated from Human Feces in 1934.</title>
        <authorList>
            <person name="Attie O."/>
            <person name="Jayaprakash A."/>
            <person name="Shah H."/>
            <person name="Paulsen I.T."/>
            <person name="Morino M."/>
            <person name="Takahashi Y."/>
            <person name="Narumi I."/>
            <person name="Sachidanandam R."/>
            <person name="Satoh K."/>
            <person name="Ito M."/>
            <person name="Krulwich T.A."/>
        </authorList>
    </citation>
    <scope>NUCLEOTIDE SEQUENCE [LARGE SCALE GENOMIC DNA]</scope>
    <source>
        <strain evidence="7 9">AV1934</strain>
    </source>
</reference>
<protein>
    <recommendedName>
        <fullName evidence="3">Electron transfer flavoprotein subunit beta</fullName>
    </recommendedName>
</protein>
<dbReference type="Gene3D" id="3.40.50.620">
    <property type="entry name" value="HUPs"/>
    <property type="match status" value="1"/>
</dbReference>
<evidence type="ECO:0000256" key="1">
    <source>
        <dbReference type="ARBA" id="ARBA00007557"/>
    </source>
</evidence>
<evidence type="ECO:0000256" key="3">
    <source>
        <dbReference type="ARBA" id="ARBA00016797"/>
    </source>
</evidence>
<evidence type="ECO:0000256" key="2">
    <source>
        <dbReference type="ARBA" id="ARBA00011355"/>
    </source>
</evidence>
<accession>A0A094WMQ1</accession>
<dbReference type="STRING" id="1218173.BALCAV_0206365"/>
<name>A0A094WMQ1_ALKAL</name>
<evidence type="ECO:0000259" key="6">
    <source>
        <dbReference type="SMART" id="SM00893"/>
    </source>
</evidence>
<keyword evidence="5" id="KW-0249">Electron transport</keyword>
<dbReference type="GO" id="GO:0009055">
    <property type="term" value="F:electron transfer activity"/>
    <property type="evidence" value="ECO:0007669"/>
    <property type="project" value="InterPro"/>
</dbReference>
<comment type="similarity">
    <text evidence="1">Belongs to the ETF beta-subunit/FixA family.</text>
</comment>
<dbReference type="InterPro" id="IPR012255">
    <property type="entry name" value="ETF_b"/>
</dbReference>
<gene>
    <name evidence="8" type="ORF">AJ85_08800</name>
    <name evidence="7" type="ORF">BALCAV_0206365</name>
</gene>
<dbReference type="EMBL" id="ALPT02000015">
    <property type="protein sequence ID" value="KGA98141.1"/>
    <property type="molecule type" value="Genomic_DNA"/>
</dbReference>
<dbReference type="InterPro" id="IPR014730">
    <property type="entry name" value="ETF_a/b_N"/>
</dbReference>
<dbReference type="InterPro" id="IPR033948">
    <property type="entry name" value="ETF_beta_N"/>
</dbReference>
<dbReference type="InterPro" id="IPR014729">
    <property type="entry name" value="Rossmann-like_a/b/a_fold"/>
</dbReference>
<dbReference type="AlphaFoldDB" id="A0A094WMQ1"/>
<dbReference type="PANTHER" id="PTHR21294:SF8">
    <property type="entry name" value="ELECTRON TRANSFER FLAVOPROTEIN SUBUNIT BETA"/>
    <property type="match status" value="1"/>
</dbReference>
<reference evidence="8 10" key="2">
    <citation type="submission" date="2014-01" db="EMBL/GenBank/DDBJ databases">
        <title>Draft genome sequencing of Bacillus alcalophilus CGMCC 1.3604.</title>
        <authorList>
            <person name="Yang J."/>
            <person name="Diao L."/>
            <person name="Yang S."/>
        </authorList>
    </citation>
    <scope>NUCLEOTIDE SEQUENCE [LARGE SCALE GENOMIC DNA]</scope>
    <source>
        <strain evidence="8 10">CGMCC 1.3604</strain>
    </source>
</reference>
<evidence type="ECO:0000256" key="4">
    <source>
        <dbReference type="ARBA" id="ARBA00022448"/>
    </source>
</evidence>
<dbReference type="Pfam" id="PF01012">
    <property type="entry name" value="ETF"/>
    <property type="match status" value="1"/>
</dbReference>